<keyword evidence="1" id="KW-0732">Signal</keyword>
<feature type="repeat" description="NHL" evidence="4">
    <location>
        <begin position="105"/>
        <end position="149"/>
    </location>
</feature>
<reference evidence="5" key="1">
    <citation type="submission" date="2024-07" db="EMBL/GenBank/DDBJ databases">
        <title>Halotolerant mesophilic bacterium Ornithinibacillus sp. 4-3, sp. nov., isolated from soil.</title>
        <authorList>
            <person name="Sidarenka A.V."/>
            <person name="Guliayeva D.E."/>
            <person name="Leanovich S.I."/>
            <person name="Hileuskaya K.S."/>
            <person name="Akhremchuk A.E."/>
            <person name="Sikolenko M.A."/>
            <person name="Valentovich L.N."/>
        </authorList>
    </citation>
    <scope>NUCLEOTIDE SEQUENCE</scope>
    <source>
        <strain evidence="5">4-3</strain>
    </source>
</reference>
<accession>A0AB39HT38</accession>
<dbReference type="SUPFAM" id="SSF63829">
    <property type="entry name" value="Calcium-dependent phosphotriesterase"/>
    <property type="match status" value="1"/>
</dbReference>
<name>A0AB39HT38_9BACI</name>
<evidence type="ECO:0000256" key="3">
    <source>
        <dbReference type="ARBA" id="ARBA00023180"/>
    </source>
</evidence>
<proteinExistence type="predicted"/>
<gene>
    <name evidence="5" type="ORF">AB4Y30_02040</name>
</gene>
<dbReference type="PANTHER" id="PTHR10680:SF38">
    <property type="entry name" value="BLL1368 PROTEIN"/>
    <property type="match status" value="1"/>
</dbReference>
<keyword evidence="5" id="KW-0456">Lyase</keyword>
<keyword evidence="3" id="KW-0325">Glycoprotein</keyword>
<dbReference type="RefSeq" id="WP_368653854.1">
    <property type="nucleotide sequence ID" value="NZ_CP162599.1"/>
</dbReference>
<dbReference type="CDD" id="cd14958">
    <property type="entry name" value="NHL_PAL_like"/>
    <property type="match status" value="1"/>
</dbReference>
<evidence type="ECO:0000313" key="5">
    <source>
        <dbReference type="EMBL" id="XDK33171.1"/>
    </source>
</evidence>
<keyword evidence="2" id="KW-0677">Repeat</keyword>
<dbReference type="PROSITE" id="PS51125">
    <property type="entry name" value="NHL"/>
    <property type="match status" value="2"/>
</dbReference>
<feature type="repeat" description="NHL" evidence="4">
    <location>
        <begin position="157"/>
        <end position="196"/>
    </location>
</feature>
<dbReference type="Pfam" id="PF17170">
    <property type="entry name" value="DUF5128"/>
    <property type="match status" value="1"/>
</dbReference>
<protein>
    <submittedName>
        <fullName evidence="5">Peptidyl-alpha-hydroxyglycine alpha-amidating lyase family protein</fullName>
    </submittedName>
</protein>
<organism evidence="5">
    <name type="scientific">Ornithinibacillus sp. 4-3</name>
    <dbReference type="NCBI Taxonomy" id="3231488"/>
    <lineage>
        <taxon>Bacteria</taxon>
        <taxon>Bacillati</taxon>
        <taxon>Bacillota</taxon>
        <taxon>Bacilli</taxon>
        <taxon>Bacillales</taxon>
        <taxon>Bacillaceae</taxon>
        <taxon>Ornithinibacillus</taxon>
    </lineage>
</organism>
<dbReference type="AlphaFoldDB" id="A0AB39HT38"/>
<dbReference type="Gene3D" id="2.120.10.30">
    <property type="entry name" value="TolB, C-terminal domain"/>
    <property type="match status" value="1"/>
</dbReference>
<dbReference type="GO" id="GO:0016829">
    <property type="term" value="F:lyase activity"/>
    <property type="evidence" value="ECO:0007669"/>
    <property type="project" value="UniProtKB-KW"/>
</dbReference>
<sequence>MLVFGLGDRKYKVEKNWAKIPEDISLKDISSVAVDNKDRVYALLRSNPFMLVFSSEGELIDKWYDETVIDGHYFSVTSDNKILVVDRDNHRIIEYNDSGEILNIIGTSHKPGSLGMPFSHPTDVFMNSQGEYFISDGYGNTRVHHLDANGELIKSWGEPGNGKSEFSTPHAVLIDQQDRVLVSDRENNRIQIFDQDGKYIKEINNFFHPMAIDEDKSGLIYVTDQTPTLNLLNADGELLGRCRTFGTYGHGLAVDSAGDIYIGEMYPDKGNITKLSLIKD</sequence>
<dbReference type="InterPro" id="IPR001258">
    <property type="entry name" value="NHL_repeat"/>
</dbReference>
<dbReference type="PANTHER" id="PTHR10680">
    <property type="entry name" value="PEPTIDYL-GLYCINE ALPHA-AMIDATING MONOOXYGENASE"/>
    <property type="match status" value="1"/>
</dbReference>
<evidence type="ECO:0000256" key="1">
    <source>
        <dbReference type="ARBA" id="ARBA00022729"/>
    </source>
</evidence>
<dbReference type="InterPro" id="IPR011042">
    <property type="entry name" value="6-blade_b-propeller_TolB-like"/>
</dbReference>
<evidence type="ECO:0000256" key="2">
    <source>
        <dbReference type="ARBA" id="ARBA00022737"/>
    </source>
</evidence>
<dbReference type="EMBL" id="CP162599">
    <property type="protein sequence ID" value="XDK33171.1"/>
    <property type="molecule type" value="Genomic_DNA"/>
</dbReference>
<evidence type="ECO:0000256" key="4">
    <source>
        <dbReference type="PROSITE-ProRule" id="PRU00504"/>
    </source>
</evidence>